<feature type="domain" description="CTLH/CRA C-terminal to LisH motif" evidence="1">
    <location>
        <begin position="237"/>
        <end position="453"/>
    </location>
</feature>
<dbReference type="RefSeq" id="XP_064853228.1">
    <property type="nucleotide sequence ID" value="XM_064997156.1"/>
</dbReference>
<dbReference type="GO" id="GO:0005737">
    <property type="term" value="C:cytoplasm"/>
    <property type="evidence" value="ECO:0007669"/>
    <property type="project" value="TreeGrafter"/>
</dbReference>
<evidence type="ECO:0000313" key="3">
    <source>
        <dbReference type="Proteomes" id="UP001360560"/>
    </source>
</evidence>
<gene>
    <name evidence="2" type="ORF">DASC09_035570</name>
</gene>
<dbReference type="GO" id="GO:0004842">
    <property type="term" value="F:ubiquitin-protein transferase activity"/>
    <property type="evidence" value="ECO:0007669"/>
    <property type="project" value="InterPro"/>
</dbReference>
<reference evidence="2 3" key="1">
    <citation type="journal article" date="2023" name="Elife">
        <title>Identification of key yeast species and microbe-microbe interactions impacting larval growth of Drosophila in the wild.</title>
        <authorList>
            <person name="Mure A."/>
            <person name="Sugiura Y."/>
            <person name="Maeda R."/>
            <person name="Honda K."/>
            <person name="Sakurai N."/>
            <person name="Takahashi Y."/>
            <person name="Watada M."/>
            <person name="Katoh T."/>
            <person name="Gotoh A."/>
            <person name="Gotoh Y."/>
            <person name="Taniguchi I."/>
            <person name="Nakamura K."/>
            <person name="Hayashi T."/>
            <person name="Katayama T."/>
            <person name="Uemura T."/>
            <person name="Hattori Y."/>
        </authorList>
    </citation>
    <scope>NUCLEOTIDE SEQUENCE [LARGE SCALE GENOMIC DNA]</scope>
    <source>
        <strain evidence="2 3">SC-9</strain>
    </source>
</reference>
<dbReference type="GeneID" id="90074207"/>
<dbReference type="PANTHER" id="PTHR12170">
    <property type="entry name" value="MACROPHAGE ERYTHROBLAST ATTACHER-RELATED"/>
    <property type="match status" value="1"/>
</dbReference>
<dbReference type="EMBL" id="BTFZ01000011">
    <property type="protein sequence ID" value="GMM36232.1"/>
    <property type="molecule type" value="Genomic_DNA"/>
</dbReference>
<organism evidence="2 3">
    <name type="scientific">Saccharomycopsis crataegensis</name>
    <dbReference type="NCBI Taxonomy" id="43959"/>
    <lineage>
        <taxon>Eukaryota</taxon>
        <taxon>Fungi</taxon>
        <taxon>Dikarya</taxon>
        <taxon>Ascomycota</taxon>
        <taxon>Saccharomycotina</taxon>
        <taxon>Saccharomycetes</taxon>
        <taxon>Saccharomycopsidaceae</taxon>
        <taxon>Saccharomycopsis</taxon>
    </lineage>
</organism>
<dbReference type="Proteomes" id="UP001360560">
    <property type="component" value="Unassembled WGS sequence"/>
</dbReference>
<protein>
    <submittedName>
        <fullName evidence="2">Glucose-induced degradation complex subunit</fullName>
    </submittedName>
</protein>
<dbReference type="InterPro" id="IPR024964">
    <property type="entry name" value="CTLH/CRA"/>
</dbReference>
<dbReference type="GO" id="GO:0043161">
    <property type="term" value="P:proteasome-mediated ubiquitin-dependent protein catabolic process"/>
    <property type="evidence" value="ECO:0007669"/>
    <property type="project" value="InterPro"/>
</dbReference>
<dbReference type="InterPro" id="IPR045098">
    <property type="entry name" value="Fyv10_fam"/>
</dbReference>
<dbReference type="Pfam" id="PF10607">
    <property type="entry name" value="CTLH"/>
    <property type="match status" value="1"/>
</dbReference>
<accession>A0AAV5QNX8</accession>
<name>A0AAV5QNX8_9ASCO</name>
<sequence length="632" mass="73823">MAEPSVDFFLHMNEASLKTPLELFKKNLKDINRINEKQQATIDSQLKAIDRSETLESKLADLKSLISNLDTYQNKLEEKIVLENNYNNTLEKRIEKFRQLNELKIGNTGYEASANKNNFLAKQFGDGYVNSDLTSLDNNSQLSDWFKDQVDVLIAQYLLKITNFDDLPSTFLKTTIDFQDLDKNSEDISNYIKSKPALLYLHNFDNSALVDYELIIRSNLITRDVLVNRTSKDLLGTWIKENEKFLKKNQSSLKFEYFLTTFIELIKDNVLKSENLIDMTNFSHNSSNESNYLDALIFIKNELFQINREEHNKYLDKIQAAMGLLAIPNAVILLFIKYERFLIKNFYRKKYCLGNLSSVVYSKNQYLHFKILIKKDMFLWFLNQLPVSKSHKLTFKKYLLNRNLFQYFKLLSFKRFNYLNSLFIDDYNQLYNFSASSSSFEKLLSLGLSVLKTRNCMTPSDLKKVSHLSNFQTLNLNIDCHNHQNIDQKKSSNSNQKLRERLVKLKSKHCTICSSIQLIKLSSHLVFSHHSKSKLSYKTPVLLPNNNIYDMEELFKFNNALLISFKNHIESGNTCSLDFIDDYEGLYNNFKKFLNDNGDYDDAFLQKYDKIADPLTGEFFNSSQCQVKVFPT</sequence>
<proteinExistence type="predicted"/>
<dbReference type="PANTHER" id="PTHR12170:SF2">
    <property type="entry name" value="E3 UBIQUITIN-PROTEIN TRANSFERASE MAEA"/>
    <property type="match status" value="1"/>
</dbReference>
<comment type="caution">
    <text evidence="2">The sequence shown here is derived from an EMBL/GenBank/DDBJ whole genome shotgun (WGS) entry which is preliminary data.</text>
</comment>
<dbReference type="AlphaFoldDB" id="A0AAV5QNX8"/>
<dbReference type="GO" id="GO:0034657">
    <property type="term" value="C:GID complex"/>
    <property type="evidence" value="ECO:0007669"/>
    <property type="project" value="TreeGrafter"/>
</dbReference>
<evidence type="ECO:0000259" key="1">
    <source>
        <dbReference type="Pfam" id="PF10607"/>
    </source>
</evidence>
<dbReference type="GO" id="GO:0005634">
    <property type="term" value="C:nucleus"/>
    <property type="evidence" value="ECO:0007669"/>
    <property type="project" value="TreeGrafter"/>
</dbReference>
<evidence type="ECO:0000313" key="2">
    <source>
        <dbReference type="EMBL" id="GMM36232.1"/>
    </source>
</evidence>
<keyword evidence="3" id="KW-1185">Reference proteome</keyword>